<dbReference type="RefSeq" id="WP_143328706.1">
    <property type="nucleotide sequence ID" value="NZ_JAWRKY010000001.1"/>
</dbReference>
<proteinExistence type="predicted"/>
<evidence type="ECO:0000313" key="3">
    <source>
        <dbReference type="Proteomes" id="UP001304467"/>
    </source>
</evidence>
<accession>A0ABU5WF42</accession>
<organism evidence="2 3">
    <name type="scientific">Burkholderia anthinoferrum</name>
    <dbReference type="NCBI Taxonomy" id="3090833"/>
    <lineage>
        <taxon>Bacteria</taxon>
        <taxon>Pseudomonadati</taxon>
        <taxon>Pseudomonadota</taxon>
        <taxon>Betaproteobacteria</taxon>
        <taxon>Burkholderiales</taxon>
        <taxon>Burkholderiaceae</taxon>
        <taxon>Burkholderia</taxon>
    </lineage>
</organism>
<gene>
    <name evidence="2" type="ORF">SB593_01705</name>
</gene>
<evidence type="ECO:0000313" key="2">
    <source>
        <dbReference type="EMBL" id="MEB2577675.1"/>
    </source>
</evidence>
<protein>
    <submittedName>
        <fullName evidence="2">Uncharacterized protein</fullName>
    </submittedName>
</protein>
<dbReference type="Proteomes" id="UP001304467">
    <property type="component" value="Unassembled WGS sequence"/>
</dbReference>
<keyword evidence="3" id="KW-1185">Reference proteome</keyword>
<sequence>MTSKPANGPPVYFPSTDARPAPARSALARPIGRHGGSLVAGLGFVDESYSKNPTNKIKIEKQTT</sequence>
<name>A0ABU5WF42_9BURK</name>
<comment type="caution">
    <text evidence="2">The sequence shown here is derived from an EMBL/GenBank/DDBJ whole genome shotgun (WGS) entry which is preliminary data.</text>
</comment>
<evidence type="ECO:0000256" key="1">
    <source>
        <dbReference type="SAM" id="MobiDB-lite"/>
    </source>
</evidence>
<reference evidence="2 3" key="1">
    <citation type="journal article" date="2023" name="Front. Microbiol.">
        <title>Genomic analyses of Burkholderia respiratory isolates indicates two evolutionarily distinct B. anthina clades.</title>
        <authorList>
            <person name="Pham A."/>
            <person name="Volmer J.G."/>
            <person name="Chambers D.C."/>
            <person name="Smith D.J."/>
            <person name="Reid D.W."/>
            <person name="Burr L."/>
            <person name="Wells T.J."/>
        </authorList>
    </citation>
    <scope>NUCLEOTIDE SEQUENCE [LARGE SCALE GENOMIC DNA]</scope>
    <source>
        <strain evidence="2 3">BCCIQ07A</strain>
    </source>
</reference>
<dbReference type="EMBL" id="JAWRLE010000002">
    <property type="protein sequence ID" value="MEB2577675.1"/>
    <property type="molecule type" value="Genomic_DNA"/>
</dbReference>
<feature type="region of interest" description="Disordered" evidence="1">
    <location>
        <begin position="1"/>
        <end position="23"/>
    </location>
</feature>